<dbReference type="EMBL" id="QPJM01000023">
    <property type="protein sequence ID" value="RCW78583.1"/>
    <property type="molecule type" value="Genomic_DNA"/>
</dbReference>
<organism evidence="1 2">
    <name type="scientific">Phyllobacterium bourgognense</name>
    <dbReference type="NCBI Taxonomy" id="314236"/>
    <lineage>
        <taxon>Bacteria</taxon>
        <taxon>Pseudomonadati</taxon>
        <taxon>Pseudomonadota</taxon>
        <taxon>Alphaproteobacteria</taxon>
        <taxon>Hyphomicrobiales</taxon>
        <taxon>Phyllobacteriaceae</taxon>
        <taxon>Phyllobacterium</taxon>
    </lineage>
</organism>
<evidence type="ECO:0000313" key="1">
    <source>
        <dbReference type="EMBL" id="RCW78583.1"/>
    </source>
</evidence>
<name>A0A368YEC5_9HYPH</name>
<dbReference type="AlphaFoldDB" id="A0A368YEC5"/>
<keyword evidence="2" id="KW-1185">Reference proteome</keyword>
<gene>
    <name evidence="1" type="ORF">C7476_12312</name>
</gene>
<accession>A0A368YEC5</accession>
<proteinExistence type="predicted"/>
<comment type="caution">
    <text evidence="1">The sequence shown here is derived from an EMBL/GenBank/DDBJ whole genome shotgun (WGS) entry which is preliminary data.</text>
</comment>
<reference evidence="1 2" key="1">
    <citation type="submission" date="2018-07" db="EMBL/GenBank/DDBJ databases">
        <title>Genomic Encyclopedia of Type Strains, Phase III (KMG-III): the genomes of soil and plant-associated and newly described type strains.</title>
        <authorList>
            <person name="Whitman W."/>
        </authorList>
    </citation>
    <scope>NUCLEOTIDE SEQUENCE [LARGE SCALE GENOMIC DNA]</scope>
    <source>
        <strain evidence="1 2">31-25a</strain>
    </source>
</reference>
<dbReference type="Proteomes" id="UP000253324">
    <property type="component" value="Unassembled WGS sequence"/>
</dbReference>
<evidence type="ECO:0000313" key="2">
    <source>
        <dbReference type="Proteomes" id="UP000253324"/>
    </source>
</evidence>
<sequence>MEAVAVVAAGEAMVEGEAEKAAGAMVEAERVAGGKVEVGKEEAVAGRMAITGTLVQAEPTALLAQTPLVLAQPDASSFKV</sequence>
<protein>
    <submittedName>
        <fullName evidence="1">Uncharacterized protein</fullName>
    </submittedName>
</protein>